<dbReference type="GO" id="GO:0016829">
    <property type="term" value="F:lyase activity"/>
    <property type="evidence" value="ECO:0007669"/>
    <property type="project" value="UniProtKB-KW"/>
</dbReference>
<feature type="active site" description="Proton donor/acceptor" evidence="3">
    <location>
        <position position="134"/>
    </location>
</feature>
<dbReference type="EMBL" id="FQVI01000014">
    <property type="protein sequence ID" value="SHF15523.1"/>
    <property type="molecule type" value="Genomic_DNA"/>
</dbReference>
<evidence type="ECO:0000256" key="3">
    <source>
        <dbReference type="PIRSR" id="PIRSR001365-1"/>
    </source>
</evidence>
<dbReference type="CDD" id="cd00408">
    <property type="entry name" value="DHDPS-like"/>
    <property type="match status" value="1"/>
</dbReference>
<evidence type="ECO:0000313" key="5">
    <source>
        <dbReference type="EMBL" id="SHF15523.1"/>
    </source>
</evidence>
<feature type="active site" description="Schiff-base intermediate with substrate" evidence="3">
    <location>
        <position position="163"/>
    </location>
</feature>
<keyword evidence="6" id="KW-1185">Reference proteome</keyword>
<organism evidence="5 6">
    <name type="scientific">Lactonifactor longoviformis DSM 17459</name>
    <dbReference type="NCBI Taxonomy" id="1122155"/>
    <lineage>
        <taxon>Bacteria</taxon>
        <taxon>Bacillati</taxon>
        <taxon>Bacillota</taxon>
        <taxon>Clostridia</taxon>
        <taxon>Eubacteriales</taxon>
        <taxon>Clostridiaceae</taxon>
        <taxon>Lactonifactor</taxon>
    </lineage>
</organism>
<feature type="binding site" evidence="4">
    <location>
        <position position="208"/>
    </location>
    <ligand>
        <name>pyruvate</name>
        <dbReference type="ChEBI" id="CHEBI:15361"/>
    </ligand>
</feature>
<dbReference type="InterPro" id="IPR002220">
    <property type="entry name" value="DapA-like"/>
</dbReference>
<sequence length="303" mass="33872">MKKGNYFTPVVTAFDESGHPDMDANRKIWEHLIAGGVDGLVIMGSIGEFFAMSREEKEAVIDQVTDFAGGRTKLYIGTSCMTPEETVELSNYALDAGADAVMVISPYYFSLSDENVEYFYDEVAANIHGDMFLYNFPDRTGYDLSPEVTRNLLRKHSNIIGYKDTLGNMGHTRKLLCTVMEEFPDFMVLSGFDEFFVHNLLGGGSGCIGGLSNIYPELFASWVRAVDEKDMEKASGIQQIVDGLMAIYDVSATFIPVIKRAMVIRGIGMRDCCKKPFLPVSEAQDKKIRMIMKEAEQRMEKLS</sequence>
<dbReference type="Gene3D" id="3.20.20.70">
    <property type="entry name" value="Aldolase class I"/>
    <property type="match status" value="1"/>
</dbReference>
<dbReference type="GO" id="GO:0005829">
    <property type="term" value="C:cytosol"/>
    <property type="evidence" value="ECO:0007669"/>
    <property type="project" value="TreeGrafter"/>
</dbReference>
<keyword evidence="1 2" id="KW-0456">Lyase</keyword>
<evidence type="ECO:0000313" key="6">
    <source>
        <dbReference type="Proteomes" id="UP000184245"/>
    </source>
</evidence>
<reference evidence="5 6" key="1">
    <citation type="submission" date="2016-11" db="EMBL/GenBank/DDBJ databases">
        <authorList>
            <person name="Jaros S."/>
            <person name="Januszkiewicz K."/>
            <person name="Wedrychowicz H."/>
        </authorList>
    </citation>
    <scope>NUCLEOTIDE SEQUENCE [LARGE SCALE GENOMIC DNA]</scope>
    <source>
        <strain evidence="5 6">DSM 17459</strain>
    </source>
</reference>
<dbReference type="OrthoDB" id="9782828at2"/>
<protein>
    <submittedName>
        <fullName evidence="5">4-hydroxy-tetrahydrodipicolinate synthase</fullName>
    </submittedName>
</protein>
<evidence type="ECO:0000256" key="1">
    <source>
        <dbReference type="ARBA" id="ARBA00023239"/>
    </source>
</evidence>
<dbReference type="Pfam" id="PF00701">
    <property type="entry name" value="DHDPS"/>
    <property type="match status" value="1"/>
</dbReference>
<proteinExistence type="inferred from homology"/>
<dbReference type="PIRSF" id="PIRSF001365">
    <property type="entry name" value="DHDPS"/>
    <property type="match status" value="1"/>
</dbReference>
<dbReference type="InterPro" id="IPR013785">
    <property type="entry name" value="Aldolase_TIM"/>
</dbReference>
<comment type="similarity">
    <text evidence="2">Belongs to the DapA family.</text>
</comment>
<name>A0A1M4ZBU8_9CLOT</name>
<dbReference type="PRINTS" id="PR00146">
    <property type="entry name" value="DHPICSNTHASE"/>
</dbReference>
<dbReference type="AlphaFoldDB" id="A0A1M4ZBU8"/>
<dbReference type="Proteomes" id="UP000184245">
    <property type="component" value="Unassembled WGS sequence"/>
</dbReference>
<gene>
    <name evidence="5" type="ORF">SAMN02745158_02718</name>
</gene>
<dbReference type="SMART" id="SM01130">
    <property type="entry name" value="DHDPS"/>
    <property type="match status" value="1"/>
</dbReference>
<dbReference type="STRING" id="1122155.SAMN02745158_02718"/>
<evidence type="ECO:0000256" key="4">
    <source>
        <dbReference type="PIRSR" id="PIRSR001365-2"/>
    </source>
</evidence>
<dbReference type="RefSeq" id="WP_072852622.1">
    <property type="nucleotide sequence ID" value="NZ_FQVI01000014.1"/>
</dbReference>
<dbReference type="PANTHER" id="PTHR12128:SF28">
    <property type="entry name" value="2-DEHYDRO-3-DEOXY-D-GLUCONATE ALDOLASE YAGE-RELATED"/>
    <property type="match status" value="1"/>
</dbReference>
<evidence type="ECO:0000256" key="2">
    <source>
        <dbReference type="PIRNR" id="PIRNR001365"/>
    </source>
</evidence>
<dbReference type="PANTHER" id="PTHR12128">
    <property type="entry name" value="DIHYDRODIPICOLINATE SYNTHASE"/>
    <property type="match status" value="1"/>
</dbReference>
<dbReference type="SUPFAM" id="SSF51569">
    <property type="entry name" value="Aldolase"/>
    <property type="match status" value="1"/>
</dbReference>
<accession>A0A1M4ZBU8</accession>